<comment type="caution">
    <text evidence="4">The sequence shown here is derived from an EMBL/GenBank/DDBJ whole genome shotgun (WGS) entry which is preliminary data.</text>
</comment>
<proteinExistence type="predicted"/>
<feature type="transmembrane region" description="Helical" evidence="2">
    <location>
        <begin position="23"/>
        <end position="45"/>
    </location>
</feature>
<gene>
    <name evidence="4" type="ORF">HQ945_06080</name>
</gene>
<dbReference type="Pfam" id="PF10908">
    <property type="entry name" value="Tlde1_dom"/>
    <property type="match status" value="1"/>
</dbReference>
<name>A0A849VKT7_9HYPH</name>
<dbReference type="InterPro" id="IPR021225">
    <property type="entry name" value="Tlde1_dom"/>
</dbReference>
<keyword evidence="2" id="KW-0472">Membrane</keyword>
<evidence type="ECO:0000256" key="1">
    <source>
        <dbReference type="SAM" id="MobiDB-lite"/>
    </source>
</evidence>
<sequence>MAFAVGAGGKPSQKNGRRRGPGLTSAAFLASLGIMTAFGAIILAVTLHHAVASRSEGSALADSYRPGERAFGPSSIALAPNLVPVRVNPKYPRVPELTGTAWQATDMDEGSVISATGEIVVITPPKPKFVLAATAPLEEDAFGVRASGLDTMHVASVRSYSTFDEPPSPQVALAGAPAAAGYPSDGPFSLVLAEKAPGLDDADDAAEVPLPGIRPNRPARLAKRATPQLLAYAPQDNDIRDVAPSYEPPAARLFARNRTAIYDISAKTVYMPNGERLEAHSGLGPLRDDPRSVHKKMRGATPPHTYRLTMREALFHGVEAIRLNPLDPSKLFGRDGLLAHTYMLGPRGDSNGCVSFKDYRRFLAAFKRGEVTQLVVVARMPASTTSVASR</sequence>
<dbReference type="Proteomes" id="UP000550508">
    <property type="component" value="Unassembled WGS sequence"/>
</dbReference>
<reference evidence="4 5" key="1">
    <citation type="submission" date="2020-05" db="EMBL/GenBank/DDBJ databases">
        <authorList>
            <person name="Kim M.K."/>
        </authorList>
    </citation>
    <scope>NUCLEOTIDE SEQUENCE [LARGE SCALE GENOMIC DNA]</scope>
    <source>
        <strain evidence="4 5">BT25</strain>
    </source>
</reference>
<keyword evidence="5" id="KW-1185">Reference proteome</keyword>
<evidence type="ECO:0000256" key="2">
    <source>
        <dbReference type="SAM" id="Phobius"/>
    </source>
</evidence>
<feature type="region of interest" description="Disordered" evidence="1">
    <location>
        <begin position="281"/>
        <end position="301"/>
    </location>
</feature>
<keyword evidence="2" id="KW-0812">Transmembrane</keyword>
<evidence type="ECO:0000313" key="4">
    <source>
        <dbReference type="EMBL" id="NTS30815.1"/>
    </source>
</evidence>
<evidence type="ECO:0000313" key="5">
    <source>
        <dbReference type="Proteomes" id="UP000550508"/>
    </source>
</evidence>
<feature type="region of interest" description="Disordered" evidence="1">
    <location>
        <begin position="1"/>
        <end position="21"/>
    </location>
</feature>
<accession>A0A849VKT7</accession>
<dbReference type="EMBL" id="JABUMX010000001">
    <property type="protein sequence ID" value="NTS30815.1"/>
    <property type="molecule type" value="Genomic_DNA"/>
</dbReference>
<feature type="domain" description="Tlde1" evidence="3">
    <location>
        <begin position="276"/>
        <end position="379"/>
    </location>
</feature>
<organism evidence="4 5">
    <name type="scientific">Phyllobacterium pellucidum</name>
    <dbReference type="NCBI Taxonomy" id="2740464"/>
    <lineage>
        <taxon>Bacteria</taxon>
        <taxon>Pseudomonadati</taxon>
        <taxon>Pseudomonadota</taxon>
        <taxon>Alphaproteobacteria</taxon>
        <taxon>Hyphomicrobiales</taxon>
        <taxon>Phyllobacteriaceae</taxon>
        <taxon>Phyllobacterium</taxon>
    </lineage>
</organism>
<keyword evidence="2" id="KW-1133">Transmembrane helix</keyword>
<evidence type="ECO:0000259" key="3">
    <source>
        <dbReference type="Pfam" id="PF10908"/>
    </source>
</evidence>
<protein>
    <submittedName>
        <fullName evidence="4">DUF2778 domain-containing protein</fullName>
    </submittedName>
</protein>
<dbReference type="AlphaFoldDB" id="A0A849VKT7"/>